<keyword evidence="3" id="KW-1185">Reference proteome</keyword>
<reference evidence="2" key="1">
    <citation type="journal article" date="2023" name="Plant J.">
        <title>The genome of the king protea, Protea cynaroides.</title>
        <authorList>
            <person name="Chang J."/>
            <person name="Duong T.A."/>
            <person name="Schoeman C."/>
            <person name="Ma X."/>
            <person name="Roodt D."/>
            <person name="Barker N."/>
            <person name="Li Z."/>
            <person name="Van de Peer Y."/>
            <person name="Mizrachi E."/>
        </authorList>
    </citation>
    <scope>NUCLEOTIDE SEQUENCE</scope>
    <source>
        <tissue evidence="2">Young leaves</tissue>
    </source>
</reference>
<organism evidence="2 3">
    <name type="scientific">Protea cynaroides</name>
    <dbReference type="NCBI Taxonomy" id="273540"/>
    <lineage>
        <taxon>Eukaryota</taxon>
        <taxon>Viridiplantae</taxon>
        <taxon>Streptophyta</taxon>
        <taxon>Embryophyta</taxon>
        <taxon>Tracheophyta</taxon>
        <taxon>Spermatophyta</taxon>
        <taxon>Magnoliopsida</taxon>
        <taxon>Proteales</taxon>
        <taxon>Proteaceae</taxon>
        <taxon>Protea</taxon>
    </lineage>
</organism>
<keyword evidence="1" id="KW-0812">Transmembrane</keyword>
<name>A0A9Q0QXQ2_9MAGN</name>
<evidence type="ECO:0000313" key="2">
    <source>
        <dbReference type="EMBL" id="KAJ4975898.1"/>
    </source>
</evidence>
<dbReference type="AlphaFoldDB" id="A0A9Q0QXQ2"/>
<keyword evidence="1" id="KW-1133">Transmembrane helix</keyword>
<proteinExistence type="predicted"/>
<sequence length="120" mass="13315">MPILLKDLLANVSSTYDLANQVSDKVPDSPNLVSIARYYASMPLPAPTVSPPAPTPAPSVATQTPVPFPQASTQPLSVFHSFCCSVSVLPSLYALFFLYQHEERDLRRERNGFDFDSWDR</sequence>
<evidence type="ECO:0000256" key="1">
    <source>
        <dbReference type="SAM" id="Phobius"/>
    </source>
</evidence>
<dbReference type="Proteomes" id="UP001141806">
    <property type="component" value="Unassembled WGS sequence"/>
</dbReference>
<comment type="caution">
    <text evidence="2">The sequence shown here is derived from an EMBL/GenBank/DDBJ whole genome shotgun (WGS) entry which is preliminary data.</text>
</comment>
<accession>A0A9Q0QXQ2</accession>
<protein>
    <submittedName>
        <fullName evidence="2">Uncharacterized protein</fullName>
    </submittedName>
</protein>
<feature type="transmembrane region" description="Helical" evidence="1">
    <location>
        <begin position="78"/>
        <end position="99"/>
    </location>
</feature>
<evidence type="ECO:0000313" key="3">
    <source>
        <dbReference type="Proteomes" id="UP001141806"/>
    </source>
</evidence>
<gene>
    <name evidence="2" type="ORF">NE237_001004</name>
</gene>
<dbReference type="EMBL" id="JAMYWD010000003">
    <property type="protein sequence ID" value="KAJ4975898.1"/>
    <property type="molecule type" value="Genomic_DNA"/>
</dbReference>
<keyword evidence="1" id="KW-0472">Membrane</keyword>